<dbReference type="EMBL" id="JAAITT010000023">
    <property type="protein sequence ID" value="NSJ50189.1"/>
    <property type="molecule type" value="Genomic_DNA"/>
</dbReference>
<name>A0AAW5C3F6_9FIRM</name>
<feature type="transmembrane region" description="Helical" evidence="1">
    <location>
        <begin position="166"/>
        <end position="186"/>
    </location>
</feature>
<protein>
    <submittedName>
        <fullName evidence="2">Uncharacterized protein</fullName>
    </submittedName>
</protein>
<evidence type="ECO:0000256" key="1">
    <source>
        <dbReference type="SAM" id="Phobius"/>
    </source>
</evidence>
<reference evidence="3 4" key="1">
    <citation type="journal article" date="2020" name="Cell Host Microbe">
        <title>Functional and Genomic Variation between Human-Derived Isolates of Lachnospiraceae Reveals Inter- and Intra-Species Diversity.</title>
        <authorList>
            <person name="Sorbara M.T."/>
            <person name="Littmann E.R."/>
            <person name="Fontana E."/>
            <person name="Moody T.U."/>
            <person name="Kohout C.E."/>
            <person name="Gjonbalaj M."/>
            <person name="Eaton V."/>
            <person name="Seok R."/>
            <person name="Leiner I.M."/>
            <person name="Pamer E.G."/>
        </authorList>
    </citation>
    <scope>NUCLEOTIDE SEQUENCE [LARGE SCALE GENOMIC DNA]</scope>
    <source>
        <strain evidence="3 4">MSK.1.17</strain>
    </source>
</reference>
<keyword evidence="1" id="KW-1133">Transmembrane helix</keyword>
<feature type="transmembrane region" description="Helical" evidence="1">
    <location>
        <begin position="290"/>
        <end position="316"/>
    </location>
</feature>
<dbReference type="Proteomes" id="UP000669239">
    <property type="component" value="Unassembled WGS sequence"/>
</dbReference>
<evidence type="ECO:0000313" key="4">
    <source>
        <dbReference type="Proteomes" id="UP000669239"/>
    </source>
</evidence>
<reference evidence="2" key="3">
    <citation type="submission" date="2022-01" db="EMBL/GenBank/DDBJ databases">
        <title>Collection of gut derived symbiotic bacterial strains cultured from healthy donors.</title>
        <authorList>
            <person name="Lin H."/>
            <person name="Kohout C."/>
            <person name="Waligurski E."/>
            <person name="Pamer E.G."/>
        </authorList>
    </citation>
    <scope>NUCLEOTIDE SEQUENCE</scope>
    <source>
        <strain evidence="2">DFI.6.55</strain>
    </source>
</reference>
<evidence type="ECO:0000313" key="2">
    <source>
        <dbReference type="EMBL" id="MCG4748001.1"/>
    </source>
</evidence>
<feature type="transmembrane region" description="Helical" evidence="1">
    <location>
        <begin position="49"/>
        <end position="71"/>
    </location>
</feature>
<feature type="transmembrane region" description="Helical" evidence="1">
    <location>
        <begin position="328"/>
        <end position="349"/>
    </location>
</feature>
<comment type="caution">
    <text evidence="2">The sequence shown here is derived from an EMBL/GenBank/DDBJ whole genome shotgun (WGS) entry which is preliminary data.</text>
</comment>
<dbReference type="AlphaFoldDB" id="A0AAW5C3F6"/>
<keyword evidence="1" id="KW-0812">Transmembrane</keyword>
<proteinExistence type="predicted"/>
<organism evidence="2 5">
    <name type="scientific">Enterocloster aldenensis</name>
    <dbReference type="NCBI Taxonomy" id="358742"/>
    <lineage>
        <taxon>Bacteria</taxon>
        <taxon>Bacillati</taxon>
        <taxon>Bacillota</taxon>
        <taxon>Clostridia</taxon>
        <taxon>Lachnospirales</taxon>
        <taxon>Lachnospiraceae</taxon>
        <taxon>Enterocloster</taxon>
    </lineage>
</organism>
<reference evidence="3" key="2">
    <citation type="submission" date="2020-02" db="EMBL/GenBank/DDBJ databases">
        <authorList>
            <person name="Littmann E."/>
            <person name="Sorbara M."/>
        </authorList>
    </citation>
    <scope>NUCLEOTIDE SEQUENCE</scope>
    <source>
        <strain evidence="3">MSK.1.17</strain>
    </source>
</reference>
<dbReference type="PANTHER" id="PTHR37814:SF1">
    <property type="entry name" value="MEMBRANE PROTEIN"/>
    <property type="match status" value="1"/>
</dbReference>
<dbReference type="RefSeq" id="WP_147325877.1">
    <property type="nucleotide sequence ID" value="NZ_BAABZL010000001.1"/>
</dbReference>
<keyword evidence="1" id="KW-0472">Membrane</keyword>
<dbReference type="GeneID" id="97207112"/>
<dbReference type="PANTHER" id="PTHR37814">
    <property type="entry name" value="CONSERVED MEMBRANE PROTEIN"/>
    <property type="match status" value="1"/>
</dbReference>
<feature type="transmembrane region" description="Helical" evidence="1">
    <location>
        <begin position="12"/>
        <end position="37"/>
    </location>
</feature>
<feature type="transmembrane region" description="Helical" evidence="1">
    <location>
        <begin position="241"/>
        <end position="267"/>
    </location>
</feature>
<feature type="transmembrane region" description="Helical" evidence="1">
    <location>
        <begin position="355"/>
        <end position="377"/>
    </location>
</feature>
<feature type="transmembrane region" description="Helical" evidence="1">
    <location>
        <begin position="206"/>
        <end position="229"/>
    </location>
</feature>
<dbReference type="EMBL" id="JAKNGE010000031">
    <property type="protein sequence ID" value="MCG4748001.1"/>
    <property type="molecule type" value="Genomic_DNA"/>
</dbReference>
<dbReference type="InterPro" id="IPR038728">
    <property type="entry name" value="YkvI-like"/>
</dbReference>
<sequence length="392" mass="42318">MLQEKYTIRMRLSVWFGLAALVFGAFCGGAMASGAYATSYFARYGGGHMLIFILIFMTIMAVCCILGINVIRAYKVTDYNGFYLALYGLHRDGSNPGLRKIVTLFFDFYTILSGIAACAGAMALFGALANSTTGMPVQAGSLIAAFVFAILSVYGSAFLRKFNTVMTLALTGSLLAVLAAVCAIRGDVLVGLLGNFRTGVDWSGASLATGYTMLISYCFNVGSWGATLSSYSEKIRDQKDAVGSGIMIAIFVSVLFFATSCIVLPFLPEQLNSTPILNICQNYLGSTLTIIYWVVIFIAVITTGPTFAFSIAARFIKLWKNSGIDRKLKVFVIALAFMIVCYFVSLMGLMKIVQILLTSTGAIGAFSIFIPLIISIFRIHRLNLAERNGTSG</sequence>
<feature type="transmembrane region" description="Helical" evidence="1">
    <location>
        <begin position="108"/>
        <end position="129"/>
    </location>
</feature>
<feature type="transmembrane region" description="Helical" evidence="1">
    <location>
        <begin position="135"/>
        <end position="154"/>
    </location>
</feature>
<evidence type="ECO:0000313" key="3">
    <source>
        <dbReference type="EMBL" id="NSJ50189.1"/>
    </source>
</evidence>
<accession>A0AAW5C3F6</accession>
<gene>
    <name evidence="3" type="ORF">G5B36_15975</name>
    <name evidence="2" type="ORF">L0N08_21480</name>
</gene>
<keyword evidence="4" id="KW-1185">Reference proteome</keyword>
<evidence type="ECO:0000313" key="5">
    <source>
        <dbReference type="Proteomes" id="UP001299608"/>
    </source>
</evidence>
<dbReference type="Proteomes" id="UP001299608">
    <property type="component" value="Unassembled WGS sequence"/>
</dbReference>